<accession>A0A5C3Q750</accession>
<organism evidence="2 3">
    <name type="scientific">Pterulicium gracile</name>
    <dbReference type="NCBI Taxonomy" id="1884261"/>
    <lineage>
        <taxon>Eukaryota</taxon>
        <taxon>Fungi</taxon>
        <taxon>Dikarya</taxon>
        <taxon>Basidiomycota</taxon>
        <taxon>Agaricomycotina</taxon>
        <taxon>Agaricomycetes</taxon>
        <taxon>Agaricomycetidae</taxon>
        <taxon>Agaricales</taxon>
        <taxon>Pleurotineae</taxon>
        <taxon>Pterulaceae</taxon>
        <taxon>Pterulicium</taxon>
    </lineage>
</organism>
<gene>
    <name evidence="2" type="ORF">BDV98DRAFT_596332</name>
</gene>
<name>A0A5C3Q750_9AGAR</name>
<evidence type="ECO:0000256" key="1">
    <source>
        <dbReference type="SAM" id="Coils"/>
    </source>
</evidence>
<proteinExistence type="predicted"/>
<dbReference type="EMBL" id="ML178844">
    <property type="protein sequence ID" value="TFK97822.1"/>
    <property type="molecule type" value="Genomic_DNA"/>
</dbReference>
<dbReference type="AlphaFoldDB" id="A0A5C3Q750"/>
<reference evidence="2 3" key="1">
    <citation type="journal article" date="2019" name="Nat. Ecol. Evol.">
        <title>Megaphylogeny resolves global patterns of mushroom evolution.</title>
        <authorList>
            <person name="Varga T."/>
            <person name="Krizsan K."/>
            <person name="Foldi C."/>
            <person name="Dima B."/>
            <person name="Sanchez-Garcia M."/>
            <person name="Sanchez-Ramirez S."/>
            <person name="Szollosi G.J."/>
            <person name="Szarkandi J.G."/>
            <person name="Papp V."/>
            <person name="Albert L."/>
            <person name="Andreopoulos W."/>
            <person name="Angelini C."/>
            <person name="Antonin V."/>
            <person name="Barry K.W."/>
            <person name="Bougher N.L."/>
            <person name="Buchanan P."/>
            <person name="Buyck B."/>
            <person name="Bense V."/>
            <person name="Catcheside P."/>
            <person name="Chovatia M."/>
            <person name="Cooper J."/>
            <person name="Damon W."/>
            <person name="Desjardin D."/>
            <person name="Finy P."/>
            <person name="Geml J."/>
            <person name="Haridas S."/>
            <person name="Hughes K."/>
            <person name="Justo A."/>
            <person name="Karasinski D."/>
            <person name="Kautmanova I."/>
            <person name="Kiss B."/>
            <person name="Kocsube S."/>
            <person name="Kotiranta H."/>
            <person name="LaButti K.M."/>
            <person name="Lechner B.E."/>
            <person name="Liimatainen K."/>
            <person name="Lipzen A."/>
            <person name="Lukacs Z."/>
            <person name="Mihaltcheva S."/>
            <person name="Morgado L.N."/>
            <person name="Niskanen T."/>
            <person name="Noordeloos M.E."/>
            <person name="Ohm R.A."/>
            <person name="Ortiz-Santana B."/>
            <person name="Ovrebo C."/>
            <person name="Racz N."/>
            <person name="Riley R."/>
            <person name="Savchenko A."/>
            <person name="Shiryaev A."/>
            <person name="Soop K."/>
            <person name="Spirin V."/>
            <person name="Szebenyi C."/>
            <person name="Tomsovsky M."/>
            <person name="Tulloss R.E."/>
            <person name="Uehling J."/>
            <person name="Grigoriev I.V."/>
            <person name="Vagvolgyi C."/>
            <person name="Papp T."/>
            <person name="Martin F.M."/>
            <person name="Miettinen O."/>
            <person name="Hibbett D.S."/>
            <person name="Nagy L.G."/>
        </authorList>
    </citation>
    <scope>NUCLEOTIDE SEQUENCE [LARGE SCALE GENOMIC DNA]</scope>
    <source>
        <strain evidence="2 3">CBS 309.79</strain>
    </source>
</reference>
<dbReference type="SUPFAM" id="SSF52047">
    <property type="entry name" value="RNI-like"/>
    <property type="match status" value="1"/>
</dbReference>
<keyword evidence="1" id="KW-0175">Coiled coil</keyword>
<dbReference type="InterPro" id="IPR032675">
    <property type="entry name" value="LRR_dom_sf"/>
</dbReference>
<dbReference type="Proteomes" id="UP000305067">
    <property type="component" value="Unassembled WGS sequence"/>
</dbReference>
<dbReference type="Gene3D" id="3.80.10.10">
    <property type="entry name" value="Ribonuclease Inhibitor"/>
    <property type="match status" value="1"/>
</dbReference>
<evidence type="ECO:0000313" key="2">
    <source>
        <dbReference type="EMBL" id="TFK97822.1"/>
    </source>
</evidence>
<evidence type="ECO:0008006" key="4">
    <source>
        <dbReference type="Google" id="ProtNLM"/>
    </source>
</evidence>
<protein>
    <recommendedName>
        <fullName evidence="4">F-box domain-containing protein</fullName>
    </recommendedName>
</protein>
<sequence>MERTDGTQPIPKQHRRVQHTPSYARLIDLFPHLEHSGAAPTRDEHQSLSFSKISYEDKRKALREEVADLKVRLKQAEGELEHIQEQIDAHSNLVSPLRRIPPELLRGIFAAAAPSILLGLRDMTLAAPWTLLRVCRHWHDVCLMYGSLWSSINIEAGLIVEGFGPELPASVNEPLQYVHQIPDGNEGAILARKFPSSSLKPRACELLELQLRRSRNADLSIFIQAAHRQDYAQPFLRTLMPHMHRCVQISAPVHILAGTPFPSGFDRLTRAWVDTVTSPAADLWPLDADETQALQNTEQTEMMLALPTLREISILHTFTRERPYRWHRPELLVNLSLLLPNLYEHNCGLAEELYHYLSLCVNLTELTLSDHPGGLPEDSNAVAAVSRTLLPKVRKLDVRSWQATNDLDLLRRLELPQLRSLFLVVPGTLRLKAVVELLAQSSTKLQHLRLHADSFPWEGIKQLFLDEAHLWVALAELHIQSYSWKSPSARFKVPTSLTNAAEAAVKNDNILRLLTRRRVDNKNSVHSDDVFPNLSHLELRLIAPSTEQVVNMLESRRLGAMRLATCRLADTISEHCRHTQSHIHQQHRRLVVQSMLSGECDQFRPWSLLDANDITPHTDGVTRDSWGGGRGPHSLYNPRVWWAQGVEREPVQLERLKKLEDGGLELYMKRSDAGAYGDN</sequence>
<evidence type="ECO:0000313" key="3">
    <source>
        <dbReference type="Proteomes" id="UP000305067"/>
    </source>
</evidence>
<feature type="coiled-coil region" evidence="1">
    <location>
        <begin position="52"/>
        <end position="93"/>
    </location>
</feature>
<dbReference type="OrthoDB" id="3063971at2759"/>
<keyword evidence="3" id="KW-1185">Reference proteome</keyword>